<name>A0A2P6PHV0_ROSCH</name>
<evidence type="ECO:0000256" key="3">
    <source>
        <dbReference type="ARBA" id="ARBA00022750"/>
    </source>
</evidence>
<dbReference type="GO" id="GO:0004190">
    <property type="term" value="F:aspartic-type endopeptidase activity"/>
    <property type="evidence" value="ECO:0007669"/>
    <property type="project" value="UniProtKB-KW"/>
</dbReference>
<dbReference type="STRING" id="74649.A0A2P6PHV0"/>
<dbReference type="InterPro" id="IPR021109">
    <property type="entry name" value="Peptidase_aspartic_dom_sf"/>
</dbReference>
<dbReference type="Proteomes" id="UP000238479">
    <property type="component" value="Chromosome 7"/>
</dbReference>
<accession>A0A2P6PHV0</accession>
<comment type="caution">
    <text evidence="8">The sequence shown here is derived from an EMBL/GenBank/DDBJ whole genome shotgun (WGS) entry which is preliminary data.</text>
</comment>
<evidence type="ECO:0000259" key="7">
    <source>
        <dbReference type="PROSITE" id="PS51767"/>
    </source>
</evidence>
<dbReference type="PROSITE" id="PS51767">
    <property type="entry name" value="PEPTIDASE_A1"/>
    <property type="match status" value="1"/>
</dbReference>
<dbReference type="InterPro" id="IPR033121">
    <property type="entry name" value="PEPTIDASE_A1"/>
</dbReference>
<dbReference type="AlphaFoldDB" id="A0A2P6PHV0"/>
<dbReference type="EC" id="3.4.23.12" evidence="8"/>
<dbReference type="CDD" id="cd05476">
    <property type="entry name" value="pepsin_A_like_plant"/>
    <property type="match status" value="1"/>
</dbReference>
<dbReference type="InterPro" id="IPR034161">
    <property type="entry name" value="Pepsin-like_plant"/>
</dbReference>
<evidence type="ECO:0000313" key="8">
    <source>
        <dbReference type="EMBL" id="PRQ21499.1"/>
    </source>
</evidence>
<keyword evidence="5" id="KW-0325">Glycoprotein</keyword>
<comment type="similarity">
    <text evidence="1">Belongs to the peptidase A1 family.</text>
</comment>
<keyword evidence="9" id="KW-1185">Reference proteome</keyword>
<dbReference type="Gene3D" id="2.40.70.10">
    <property type="entry name" value="Acid Proteases"/>
    <property type="match status" value="2"/>
</dbReference>
<keyword evidence="2" id="KW-0645">Protease</keyword>
<dbReference type="EMBL" id="PDCK01000045">
    <property type="protein sequence ID" value="PRQ21499.1"/>
    <property type="molecule type" value="Genomic_DNA"/>
</dbReference>
<dbReference type="InterPro" id="IPR032861">
    <property type="entry name" value="TAXi_N"/>
</dbReference>
<gene>
    <name evidence="8" type="ORF">RchiOBHm_Chr7g0239861</name>
</gene>
<dbReference type="GO" id="GO:0006508">
    <property type="term" value="P:proteolysis"/>
    <property type="evidence" value="ECO:0007669"/>
    <property type="project" value="UniProtKB-KW"/>
</dbReference>
<keyword evidence="3" id="KW-0064">Aspartyl protease</keyword>
<keyword evidence="6" id="KW-0732">Signal</keyword>
<protein>
    <submittedName>
        <fullName evidence="8">Putative nepenthesin</fullName>
        <ecNumber evidence="8">3.4.23.12</ecNumber>
    </submittedName>
</protein>
<evidence type="ECO:0000313" key="9">
    <source>
        <dbReference type="Proteomes" id="UP000238479"/>
    </source>
</evidence>
<reference evidence="8 9" key="1">
    <citation type="journal article" date="2018" name="Nat. Genet.">
        <title>The Rosa genome provides new insights in the design of modern roses.</title>
        <authorList>
            <person name="Bendahmane M."/>
        </authorList>
    </citation>
    <scope>NUCLEOTIDE SEQUENCE [LARGE SCALE GENOMIC DNA]</scope>
    <source>
        <strain evidence="9">cv. Old Blush</strain>
    </source>
</reference>
<sequence>MMKGRMSTSSTTFLFIIFLLSATHHGLLHVCANGDHTTMRLPLIHKYSPHFNGGVGLINKTDIDIMKELHLHDIIRHQTIFLMNRDDHQIPRRQDSETNSSFAMPVHSGFDMLSGLYWVEVKIGTPPKTFLLAADTASDLTWIKCKYDRTLTKEAKQKMIDDRKKKKHHHGDLKKSLIFLNKGREFRADLSSTFKPVPCSDGMCRQGLAHMMSYKNCPTPTSPCRYTYRYMGKEGADGFFGHDTITVPLANGSKTKLPNVTIGCTESYQNLKEGDGILGLGFGYYSFSETVVSSKFSGKFSYCLMFHRSNASVLSYLTFGPNKQTVNSPMRYTKLIMRKQRGGNSNLYGVNITGISIGGTLLKIPSQFWDATSRDGGVVLDSGSTNTFLPLPAYKAVMDELTDALSKYNNFVIKELPFEFCFNDKGYDESSVPRLAFHFADGVRYEPPVRNYVVPVTTGTKCIGFVPSPDGGPVIGNQMQQNHLWEFDISRGTVGFAPSSCT</sequence>
<feature type="chain" id="PRO_5015176655" evidence="6">
    <location>
        <begin position="27"/>
        <end position="502"/>
    </location>
</feature>
<dbReference type="Gramene" id="PRQ21499">
    <property type="protein sequence ID" value="PRQ21499"/>
    <property type="gene ID" value="RchiOBHm_Chr7g0239861"/>
</dbReference>
<dbReference type="PANTHER" id="PTHR47967">
    <property type="entry name" value="OS07G0603500 PROTEIN-RELATED"/>
    <property type="match status" value="1"/>
</dbReference>
<dbReference type="Pfam" id="PF14543">
    <property type="entry name" value="TAXi_N"/>
    <property type="match status" value="1"/>
</dbReference>
<proteinExistence type="inferred from homology"/>
<feature type="domain" description="Peptidase A1" evidence="7">
    <location>
        <begin position="117"/>
        <end position="497"/>
    </location>
</feature>
<dbReference type="InterPro" id="IPR051708">
    <property type="entry name" value="Plant_Aspart_Prot_A1"/>
</dbReference>
<evidence type="ECO:0000256" key="2">
    <source>
        <dbReference type="ARBA" id="ARBA00022670"/>
    </source>
</evidence>
<dbReference type="PANTHER" id="PTHR47967:SF69">
    <property type="entry name" value="ASPARTIC PROTEINASE NANA, CHLOROPLAST"/>
    <property type="match status" value="1"/>
</dbReference>
<evidence type="ECO:0000256" key="1">
    <source>
        <dbReference type="ARBA" id="ARBA00007447"/>
    </source>
</evidence>
<evidence type="ECO:0000256" key="4">
    <source>
        <dbReference type="ARBA" id="ARBA00022801"/>
    </source>
</evidence>
<evidence type="ECO:0000256" key="5">
    <source>
        <dbReference type="ARBA" id="ARBA00023180"/>
    </source>
</evidence>
<keyword evidence="4 8" id="KW-0378">Hydrolase</keyword>
<feature type="signal peptide" evidence="6">
    <location>
        <begin position="1"/>
        <end position="26"/>
    </location>
</feature>
<dbReference type="Pfam" id="PF14541">
    <property type="entry name" value="TAXi_C"/>
    <property type="match status" value="1"/>
</dbReference>
<dbReference type="FunFam" id="2.40.70.10:FF:000033">
    <property type="entry name" value="Aspartyl protease family protein"/>
    <property type="match status" value="1"/>
</dbReference>
<organism evidence="8 9">
    <name type="scientific">Rosa chinensis</name>
    <name type="common">China rose</name>
    <dbReference type="NCBI Taxonomy" id="74649"/>
    <lineage>
        <taxon>Eukaryota</taxon>
        <taxon>Viridiplantae</taxon>
        <taxon>Streptophyta</taxon>
        <taxon>Embryophyta</taxon>
        <taxon>Tracheophyta</taxon>
        <taxon>Spermatophyta</taxon>
        <taxon>Magnoliopsida</taxon>
        <taxon>eudicotyledons</taxon>
        <taxon>Gunneridae</taxon>
        <taxon>Pentapetalae</taxon>
        <taxon>rosids</taxon>
        <taxon>fabids</taxon>
        <taxon>Rosales</taxon>
        <taxon>Rosaceae</taxon>
        <taxon>Rosoideae</taxon>
        <taxon>Rosoideae incertae sedis</taxon>
        <taxon>Rosa</taxon>
    </lineage>
</organism>
<dbReference type="OMA" id="PEMNIMG"/>
<dbReference type="InterPro" id="IPR032799">
    <property type="entry name" value="TAXi_C"/>
</dbReference>
<evidence type="ECO:0000256" key="6">
    <source>
        <dbReference type="SAM" id="SignalP"/>
    </source>
</evidence>
<dbReference type="SUPFAM" id="SSF50630">
    <property type="entry name" value="Acid proteases"/>
    <property type="match status" value="1"/>
</dbReference>